<dbReference type="PANTHER" id="PTHR30348">
    <property type="entry name" value="UNCHARACTERIZED PROTEIN YECE"/>
    <property type="match status" value="1"/>
</dbReference>
<dbReference type="SUPFAM" id="SSF117396">
    <property type="entry name" value="TM1631-like"/>
    <property type="match status" value="1"/>
</dbReference>
<dbReference type="PANTHER" id="PTHR30348:SF13">
    <property type="entry name" value="UPF0759 PROTEIN YUNF"/>
    <property type="match status" value="1"/>
</dbReference>
<evidence type="ECO:0000313" key="2">
    <source>
        <dbReference type="Proteomes" id="UP001596084"/>
    </source>
</evidence>
<keyword evidence="2" id="KW-1185">Reference proteome</keyword>
<proteinExistence type="predicted"/>
<dbReference type="Gene3D" id="3.20.20.410">
    <property type="entry name" value="Protein of unknown function UPF0759"/>
    <property type="match status" value="1"/>
</dbReference>
<dbReference type="EMBL" id="JBHSMX010000010">
    <property type="protein sequence ID" value="MFC5520318.1"/>
    <property type="molecule type" value="Genomic_DNA"/>
</dbReference>
<sequence length="313" mass="35337">MAILVGTASWTDKTLVESGLFYPPEAKSAEARLRFYASRFPMVEVDSSYYAIPQPSTSQLWVERTPPGFVFNIKAFRLFTGHQTSPTVLHQDIREALPASANKMLYYRDLPPDILDELWRRYKEALEPLRAASKLTAVHFQFAPWIISNRDGHAHVRECADRMAGTQLAVEFRNLSWFDEAHQAATLEFERKLGVAHVVVDGPQGFSNCVPSIWAVSSPKLAVVRLHGRNAATWNIKGATVASDRFNYDYPEHELEQLIPSIRELERRAELVQVIFNNNYQDQGQRNAATLMRLLGDAPRVSPAVSRGDLLGD</sequence>
<accession>A0ABW0Q6H5</accession>
<organism evidence="1 2">
    <name type="scientific">Polaromonas jejuensis</name>
    <dbReference type="NCBI Taxonomy" id="457502"/>
    <lineage>
        <taxon>Bacteria</taxon>
        <taxon>Pseudomonadati</taxon>
        <taxon>Pseudomonadota</taxon>
        <taxon>Betaproteobacteria</taxon>
        <taxon>Burkholderiales</taxon>
        <taxon>Comamonadaceae</taxon>
        <taxon>Polaromonas</taxon>
    </lineage>
</organism>
<dbReference type="InterPro" id="IPR002763">
    <property type="entry name" value="DUF72"/>
</dbReference>
<evidence type="ECO:0000313" key="1">
    <source>
        <dbReference type="EMBL" id="MFC5520318.1"/>
    </source>
</evidence>
<comment type="caution">
    <text evidence="1">The sequence shown here is derived from an EMBL/GenBank/DDBJ whole genome shotgun (WGS) entry which is preliminary data.</text>
</comment>
<dbReference type="Proteomes" id="UP001596084">
    <property type="component" value="Unassembled WGS sequence"/>
</dbReference>
<dbReference type="InterPro" id="IPR036520">
    <property type="entry name" value="UPF0759_sf"/>
</dbReference>
<reference evidence="2" key="1">
    <citation type="journal article" date="2019" name="Int. J. Syst. Evol. Microbiol.">
        <title>The Global Catalogue of Microorganisms (GCM) 10K type strain sequencing project: providing services to taxonomists for standard genome sequencing and annotation.</title>
        <authorList>
            <consortium name="The Broad Institute Genomics Platform"/>
            <consortium name="The Broad Institute Genome Sequencing Center for Infectious Disease"/>
            <person name="Wu L."/>
            <person name="Ma J."/>
        </authorList>
    </citation>
    <scope>NUCLEOTIDE SEQUENCE [LARGE SCALE GENOMIC DNA]</scope>
    <source>
        <strain evidence="2">CGMCC 4.7277</strain>
    </source>
</reference>
<dbReference type="Pfam" id="PF01904">
    <property type="entry name" value="DUF72"/>
    <property type="match status" value="1"/>
</dbReference>
<protein>
    <submittedName>
        <fullName evidence="1">DUF72 domain-containing protein</fullName>
    </submittedName>
</protein>
<name>A0ABW0Q6H5_9BURK</name>
<gene>
    <name evidence="1" type="ORF">ACFPP7_05235</name>
</gene>
<dbReference type="RefSeq" id="WP_068835227.1">
    <property type="nucleotide sequence ID" value="NZ_JBHSMX010000010.1"/>
</dbReference>